<evidence type="ECO:0000313" key="3">
    <source>
        <dbReference type="Proteomes" id="UP000608662"/>
    </source>
</evidence>
<comment type="caution">
    <text evidence="2">The sequence shown here is derived from an EMBL/GenBank/DDBJ whole genome shotgun (WGS) entry which is preliminary data.</text>
</comment>
<accession>A0A847UDM5</accession>
<dbReference type="RefSeq" id="WP_170093085.1">
    <property type="nucleotide sequence ID" value="NZ_WOYG01000001.1"/>
</dbReference>
<sequence length="79" mass="9175">MESDPTPGGGSPVAVERPRSKMVRYAIERQALRDRIDQLERELAHERRQRQQIVEQYERLLREKEAAIESEAGLLDGLF</sequence>
<feature type="coiled-coil region" evidence="1">
    <location>
        <begin position="22"/>
        <end position="70"/>
    </location>
</feature>
<proteinExistence type="predicted"/>
<dbReference type="Proteomes" id="UP000608662">
    <property type="component" value="Unassembled WGS sequence"/>
</dbReference>
<gene>
    <name evidence="2" type="ORF">GOC74_04445</name>
</gene>
<reference evidence="2" key="1">
    <citation type="submission" date="2019-12" db="EMBL/GenBank/DDBJ databases">
        <title>Whole-genome sequence of Halomicrobium mukohataei pws1.</title>
        <authorList>
            <person name="Verma D.K."/>
            <person name="Gopal K."/>
            <person name="Prasad E.S."/>
        </authorList>
    </citation>
    <scope>NUCLEOTIDE SEQUENCE</scope>
    <source>
        <strain evidence="2">Pws1</strain>
    </source>
</reference>
<evidence type="ECO:0000256" key="1">
    <source>
        <dbReference type="SAM" id="Coils"/>
    </source>
</evidence>
<evidence type="ECO:0000313" key="2">
    <source>
        <dbReference type="EMBL" id="NLV09178.1"/>
    </source>
</evidence>
<dbReference type="AlphaFoldDB" id="A0A847UDM5"/>
<keyword evidence="1" id="KW-0175">Coiled coil</keyword>
<name>A0A847UDM5_9EURY</name>
<dbReference type="EMBL" id="WOYG01000001">
    <property type="protein sequence ID" value="NLV09178.1"/>
    <property type="molecule type" value="Genomic_DNA"/>
</dbReference>
<organism evidence="2 3">
    <name type="scientific">Halomicrobium mukohataei</name>
    <dbReference type="NCBI Taxonomy" id="57705"/>
    <lineage>
        <taxon>Archaea</taxon>
        <taxon>Methanobacteriati</taxon>
        <taxon>Methanobacteriota</taxon>
        <taxon>Stenosarchaea group</taxon>
        <taxon>Halobacteria</taxon>
        <taxon>Halobacteriales</taxon>
        <taxon>Haloarculaceae</taxon>
        <taxon>Halomicrobium</taxon>
    </lineage>
</organism>
<protein>
    <submittedName>
        <fullName evidence="2">Uncharacterized protein</fullName>
    </submittedName>
</protein>